<reference evidence="7 8" key="1">
    <citation type="submission" date="2010-10" db="EMBL/GenBank/DDBJ databases">
        <authorList>
            <person name="Muzny D."/>
            <person name="Qin X."/>
            <person name="Deng J."/>
            <person name="Jiang H."/>
            <person name="Liu Y."/>
            <person name="Qu J."/>
            <person name="Song X.-Z."/>
            <person name="Zhang L."/>
            <person name="Thornton R."/>
            <person name="Coyle M."/>
            <person name="Francisco L."/>
            <person name="Jackson L."/>
            <person name="Javaid M."/>
            <person name="Korchina V."/>
            <person name="Kovar C."/>
            <person name="Mata R."/>
            <person name="Mathew T."/>
            <person name="Ngo R."/>
            <person name="Nguyen L."/>
            <person name="Nguyen N."/>
            <person name="Okwuonu G."/>
            <person name="Ongeri F."/>
            <person name="Pham C."/>
            <person name="Simmons D."/>
            <person name="Wilczek-Boney K."/>
            <person name="Hale W."/>
            <person name="Jakkamsetti A."/>
            <person name="Pham P."/>
            <person name="Ruth R."/>
            <person name="San Lucas F."/>
            <person name="Warren J."/>
            <person name="Zhang J."/>
            <person name="Zhao Z."/>
            <person name="Zhou C."/>
            <person name="Zhu D."/>
            <person name="Lee S."/>
            <person name="Bess C."/>
            <person name="Blankenburg K."/>
            <person name="Forbes L."/>
            <person name="Fu Q."/>
            <person name="Gubbala S."/>
            <person name="Hirani K."/>
            <person name="Jayaseelan J.C."/>
            <person name="Lara F."/>
            <person name="Munidasa M."/>
            <person name="Palculict T."/>
            <person name="Patil S."/>
            <person name="Pu L.-L."/>
            <person name="Saada N."/>
            <person name="Tang L."/>
            <person name="Weissenberger G."/>
            <person name="Zhu Y."/>
            <person name="Hemphill L."/>
            <person name="Shang Y."/>
            <person name="Youmans B."/>
            <person name="Ayvaz T."/>
            <person name="Ross M."/>
            <person name="Santibanez J."/>
            <person name="Aqrawi P."/>
            <person name="Gross S."/>
            <person name="Joshi V."/>
            <person name="Fowler G."/>
            <person name="Nazareth L."/>
            <person name="Reid J."/>
            <person name="Worley K."/>
            <person name="Petrosino J."/>
            <person name="Highlander S."/>
            <person name="Gibbs R."/>
        </authorList>
    </citation>
    <scope>NUCLEOTIDE SEQUENCE [LARGE SCALE GENOMIC DNA]</scope>
    <source>
        <strain evidence="7 8">ATCC 33574</strain>
    </source>
</reference>
<evidence type="ECO:0000313" key="7">
    <source>
        <dbReference type="EMBL" id="EFU29205.1"/>
    </source>
</evidence>
<dbReference type="SUPFAM" id="SSF110921">
    <property type="entry name" value="2-isopropylmalate synthase LeuA, allosteric (dimerisation) domain"/>
    <property type="match status" value="1"/>
</dbReference>
<dbReference type="InterPro" id="IPR002034">
    <property type="entry name" value="AIPM/Hcit_synth_CS"/>
</dbReference>
<accession>E6KB49</accession>
<keyword evidence="8" id="KW-1185">Reference proteome</keyword>
<dbReference type="InterPro" id="IPR013709">
    <property type="entry name" value="2-isopropylmalate_synth_dimer"/>
</dbReference>
<dbReference type="InterPro" id="IPR036230">
    <property type="entry name" value="LeuA_allosteric_dom_sf"/>
</dbReference>
<evidence type="ECO:0000256" key="1">
    <source>
        <dbReference type="ARBA" id="ARBA00022605"/>
    </source>
</evidence>
<sequence>MTNTSEERKCSAMSEYDKTGMAGRPAIEIMDSTLRDGEQTSGVSFLPHEKLVIARKLLKDVNVDRIEVASARVSDGEKNAVSMICRYAANNGMLGRVEVLGFVDGHRSIDWIKECGGRVINLLAKGSLKHCTQQLKKTPEEHAADIRSEVAYALEQGFTVNLYLEDWSNGMKDSPEYVYGLMDALQGAGIRRFLLPDTLGILNPLQCVEYLRKMLKRYPDTHFDFHAHNDYDLSVSNSLAAVLSGAKGLHVTVNGLGERCGNAPLASVQVILKDMFHAHTNIHEEMLNDVSRLVEGYSGIAVAPNTPVVGRYVFTQVAGVHADGDNKDNLYCNDLVPERFGRHREYALGKNSGKANIVKNLEDLGLELTPEQTKAVTRRITELGDKKELVTQEDLPYIVSDVLKHSAPEDKVKLVSYMVSTSYGLKPIASLKVEIEGREYEADSTGDGQYDAFVKALRKIYRDRLGKDFPLLDNYVVSIPPGGRTDALVQTAITWRLGNRIWRTRGLDADQTEAAIKATFKMLNQFENNVGETEEGGSLGS</sequence>
<dbReference type="AlphaFoldDB" id="E6KB49"/>
<protein>
    <submittedName>
        <fullName evidence="7">LeuA allosteric (Dimerization) domain protein</fullName>
        <ecNumber evidence="7">2.3.3.13</ecNumber>
    </submittedName>
</protein>
<dbReference type="Proteomes" id="UP000003112">
    <property type="component" value="Unassembled WGS sequence"/>
</dbReference>
<dbReference type="HOGENOM" id="CLU_022158_0_1_10"/>
<dbReference type="STRING" id="873513.HMPREF6485_2836"/>
<name>E6KB49_9BACT</name>
<dbReference type="Gene3D" id="3.20.20.70">
    <property type="entry name" value="Aldolase class I"/>
    <property type="match status" value="1"/>
</dbReference>
<evidence type="ECO:0000256" key="3">
    <source>
        <dbReference type="ARBA" id="ARBA00023211"/>
    </source>
</evidence>
<keyword evidence="7" id="KW-0012">Acyltransferase</keyword>
<dbReference type="InterPro" id="IPR054691">
    <property type="entry name" value="LeuA/HCS_post-cat"/>
</dbReference>
<dbReference type="PROSITE" id="PS50991">
    <property type="entry name" value="PYR_CT"/>
    <property type="match status" value="1"/>
</dbReference>
<dbReference type="InterPro" id="IPR000891">
    <property type="entry name" value="PYR_CT"/>
</dbReference>
<dbReference type="EMBL" id="AEPD01000052">
    <property type="protein sequence ID" value="EFU29205.1"/>
    <property type="molecule type" value="Genomic_DNA"/>
</dbReference>
<proteinExistence type="inferred from homology"/>
<keyword evidence="3" id="KW-0464">Manganese</keyword>
<dbReference type="GO" id="GO:0003852">
    <property type="term" value="F:2-isopropylmalate synthase activity"/>
    <property type="evidence" value="ECO:0007669"/>
    <property type="project" value="UniProtKB-EC"/>
</dbReference>
<dbReference type="Gene3D" id="3.30.160.340">
    <property type="match status" value="1"/>
</dbReference>
<dbReference type="Pfam" id="PF00682">
    <property type="entry name" value="HMGL-like"/>
    <property type="match status" value="1"/>
</dbReference>
<dbReference type="Gene3D" id="3.30.160.740">
    <property type="match status" value="1"/>
</dbReference>
<dbReference type="PANTHER" id="PTHR10277:SF57">
    <property type="entry name" value="(R)-CITRAMALATE SYNTHASE CIMA"/>
    <property type="match status" value="1"/>
</dbReference>
<evidence type="ECO:0000259" key="6">
    <source>
        <dbReference type="PROSITE" id="PS50991"/>
    </source>
</evidence>
<gene>
    <name evidence="7" type="primary">leuA2</name>
    <name evidence="7" type="ORF">HMPREF6485_2836</name>
</gene>
<dbReference type="Pfam" id="PF08502">
    <property type="entry name" value="LeuA_dimer"/>
    <property type="match status" value="1"/>
</dbReference>
<feature type="domain" description="Pyruvate carboxyltransferase" evidence="6">
    <location>
        <begin position="27"/>
        <end position="288"/>
    </location>
</feature>
<dbReference type="InterPro" id="IPR013785">
    <property type="entry name" value="Aldolase_TIM"/>
</dbReference>
<evidence type="ECO:0000256" key="5">
    <source>
        <dbReference type="RuleBase" id="RU003523"/>
    </source>
</evidence>
<dbReference type="EC" id="2.3.3.13" evidence="7"/>
<comment type="caution">
    <text evidence="7">The sequence shown here is derived from an EMBL/GenBank/DDBJ whole genome shotgun (WGS) entry which is preliminary data.</text>
</comment>
<dbReference type="InterPro" id="IPR050073">
    <property type="entry name" value="2-IPM_HCS-like"/>
</dbReference>
<keyword evidence="2 5" id="KW-0808">Transferase</keyword>
<evidence type="ECO:0000256" key="4">
    <source>
        <dbReference type="ARBA" id="ARBA00023304"/>
    </source>
</evidence>
<dbReference type="GO" id="GO:0009098">
    <property type="term" value="P:L-leucine biosynthetic process"/>
    <property type="evidence" value="ECO:0007669"/>
    <property type="project" value="InterPro"/>
</dbReference>
<dbReference type="PANTHER" id="PTHR10277">
    <property type="entry name" value="HOMOCITRATE SYNTHASE-RELATED"/>
    <property type="match status" value="1"/>
</dbReference>
<keyword evidence="4" id="KW-0100">Branched-chain amino acid biosynthesis</keyword>
<dbReference type="SMART" id="SM00917">
    <property type="entry name" value="LeuA_dimer"/>
    <property type="match status" value="1"/>
</dbReference>
<evidence type="ECO:0000256" key="2">
    <source>
        <dbReference type="ARBA" id="ARBA00022679"/>
    </source>
</evidence>
<dbReference type="PROSITE" id="PS00815">
    <property type="entry name" value="AIPM_HOMOCIT_SYNTH_1"/>
    <property type="match status" value="1"/>
</dbReference>
<keyword evidence="1" id="KW-0028">Amino-acid biosynthesis</keyword>
<comment type="similarity">
    <text evidence="5">Belongs to the alpha-IPM synthase/homocitrate synthase family.</text>
</comment>
<dbReference type="Pfam" id="PF22617">
    <property type="entry name" value="HCS_D2"/>
    <property type="match status" value="1"/>
</dbReference>
<organism evidence="7 8">
    <name type="scientific">Segatella buccae ATCC 33574</name>
    <dbReference type="NCBI Taxonomy" id="873513"/>
    <lineage>
        <taxon>Bacteria</taxon>
        <taxon>Pseudomonadati</taxon>
        <taxon>Bacteroidota</taxon>
        <taxon>Bacteroidia</taxon>
        <taxon>Bacteroidales</taxon>
        <taxon>Prevotellaceae</taxon>
        <taxon>Segatella</taxon>
    </lineage>
</organism>
<dbReference type="eggNOG" id="COG0119">
    <property type="taxonomic scope" value="Bacteria"/>
</dbReference>
<dbReference type="SUPFAM" id="SSF51569">
    <property type="entry name" value="Aldolase"/>
    <property type="match status" value="1"/>
</dbReference>
<evidence type="ECO:0000313" key="8">
    <source>
        <dbReference type="Proteomes" id="UP000003112"/>
    </source>
</evidence>